<evidence type="ECO:0000313" key="9">
    <source>
        <dbReference type="EMBL" id="KAJ4391241.1"/>
    </source>
</evidence>
<feature type="transmembrane region" description="Helical" evidence="7">
    <location>
        <begin position="452"/>
        <end position="476"/>
    </location>
</feature>
<dbReference type="Pfam" id="PF07690">
    <property type="entry name" value="MFS_1"/>
    <property type="match status" value="1"/>
</dbReference>
<accession>A0A9W8YRT5</accession>
<evidence type="ECO:0000256" key="1">
    <source>
        <dbReference type="ARBA" id="ARBA00004141"/>
    </source>
</evidence>
<evidence type="ECO:0000259" key="8">
    <source>
        <dbReference type="PROSITE" id="PS50850"/>
    </source>
</evidence>
<comment type="subcellular location">
    <subcellularLocation>
        <location evidence="1">Membrane</location>
        <topology evidence="1">Multi-pass membrane protein</topology>
    </subcellularLocation>
</comment>
<evidence type="ECO:0000256" key="7">
    <source>
        <dbReference type="SAM" id="Phobius"/>
    </source>
</evidence>
<organism evidence="9 10">
    <name type="scientific">Gnomoniopsis smithogilvyi</name>
    <dbReference type="NCBI Taxonomy" id="1191159"/>
    <lineage>
        <taxon>Eukaryota</taxon>
        <taxon>Fungi</taxon>
        <taxon>Dikarya</taxon>
        <taxon>Ascomycota</taxon>
        <taxon>Pezizomycotina</taxon>
        <taxon>Sordariomycetes</taxon>
        <taxon>Sordariomycetidae</taxon>
        <taxon>Diaporthales</taxon>
        <taxon>Gnomoniaceae</taxon>
        <taxon>Gnomoniopsis</taxon>
    </lineage>
</organism>
<feature type="region of interest" description="Disordered" evidence="6">
    <location>
        <begin position="1"/>
        <end position="35"/>
    </location>
</feature>
<keyword evidence="5 7" id="KW-0472">Membrane</keyword>
<feature type="transmembrane region" description="Helical" evidence="7">
    <location>
        <begin position="293"/>
        <end position="316"/>
    </location>
</feature>
<feature type="transmembrane region" description="Helical" evidence="7">
    <location>
        <begin position="152"/>
        <end position="170"/>
    </location>
</feature>
<dbReference type="OrthoDB" id="2985014at2759"/>
<dbReference type="Gene3D" id="1.20.1250.20">
    <property type="entry name" value="MFS general substrate transporter like domains"/>
    <property type="match status" value="2"/>
</dbReference>
<sequence>MSEKEISEKGDLEVANARSDTSISNKAASESEHEVVNWTPEEEKKLVRKLDWIILPPLVLAFFALQLDRGNIGAAYTDGFTLEIGIGQDEYNTGNTLMSVGIVLLEVIAIDNLILYKIGPTIWIGAQVFAWGLVATFQAFQKGLGPFLATRFLLGLCESGFIPAGLFTLSRWYKKDEISKRFAVFFFGNNLATALSGLLASGILRLEGAHGLYGWQWIFIIEGIYTVFAAIYFMVVFPKSPMHPVSLFKIRWFNERDAHILTTRVLVDDPARSQARKHVRWKDIKEMLLNWRLFSHIIIPLAALAPSWTFGAYAPFLVMEMGYTKLKANALCSAAGFMLLPINMFWGFTADKARKRGLMVSLGLAIYLAFAIGNREIIKVDDKTMRLPMLLLLVGFSTCWHPVNCAWVSLNAKTPEERSISMAAVTMCANLAGIIGNNLFRSEDGPWYPHGWGSICGCIGTALGMSIFTNIQYWVLNRRLRNKEGVELWHT</sequence>
<dbReference type="GO" id="GO:0022857">
    <property type="term" value="F:transmembrane transporter activity"/>
    <property type="evidence" value="ECO:0007669"/>
    <property type="project" value="InterPro"/>
</dbReference>
<keyword evidence="10" id="KW-1185">Reference proteome</keyword>
<feature type="transmembrane region" description="Helical" evidence="7">
    <location>
        <begin position="422"/>
        <end position="440"/>
    </location>
</feature>
<dbReference type="PROSITE" id="PS50850">
    <property type="entry name" value="MFS"/>
    <property type="match status" value="1"/>
</dbReference>
<protein>
    <recommendedName>
        <fullName evidence="8">Major facilitator superfamily (MFS) profile domain-containing protein</fullName>
    </recommendedName>
</protein>
<dbReference type="EMBL" id="JAPEVB010000003">
    <property type="protein sequence ID" value="KAJ4391241.1"/>
    <property type="molecule type" value="Genomic_DNA"/>
</dbReference>
<feature type="domain" description="Major facilitator superfamily (MFS) profile" evidence="8">
    <location>
        <begin position="54"/>
        <end position="481"/>
    </location>
</feature>
<dbReference type="AlphaFoldDB" id="A0A9W8YRT5"/>
<dbReference type="SUPFAM" id="SSF103473">
    <property type="entry name" value="MFS general substrate transporter"/>
    <property type="match status" value="1"/>
</dbReference>
<keyword evidence="2" id="KW-0813">Transport</keyword>
<feature type="compositionally biased region" description="Polar residues" evidence="6">
    <location>
        <begin position="18"/>
        <end position="28"/>
    </location>
</feature>
<dbReference type="PANTHER" id="PTHR43791">
    <property type="entry name" value="PERMEASE-RELATED"/>
    <property type="match status" value="1"/>
</dbReference>
<proteinExistence type="predicted"/>
<feature type="transmembrane region" description="Helical" evidence="7">
    <location>
        <begin position="328"/>
        <end position="346"/>
    </location>
</feature>
<keyword evidence="4 7" id="KW-1133">Transmembrane helix</keyword>
<evidence type="ECO:0000256" key="6">
    <source>
        <dbReference type="SAM" id="MobiDB-lite"/>
    </source>
</evidence>
<name>A0A9W8YRT5_9PEZI</name>
<reference evidence="9" key="1">
    <citation type="submission" date="2022-10" db="EMBL/GenBank/DDBJ databases">
        <title>Tapping the CABI collections for fungal endophytes: first genome assemblies for Collariella, Neodidymelliopsis, Ascochyta clinopodiicola, Didymella pomorum, Didymosphaeria variabile, Neocosmospora piperis and Neocucurbitaria cava.</title>
        <authorList>
            <person name="Hill R."/>
        </authorList>
    </citation>
    <scope>NUCLEOTIDE SEQUENCE</scope>
    <source>
        <strain evidence="9">IMI 355082</strain>
    </source>
</reference>
<feature type="transmembrane region" description="Helical" evidence="7">
    <location>
        <begin position="390"/>
        <end position="410"/>
    </location>
</feature>
<feature type="transmembrane region" description="Helical" evidence="7">
    <location>
        <begin position="358"/>
        <end position="378"/>
    </location>
</feature>
<feature type="compositionally biased region" description="Basic and acidic residues" evidence="6">
    <location>
        <begin position="1"/>
        <end position="12"/>
    </location>
</feature>
<keyword evidence="3 7" id="KW-0812">Transmembrane</keyword>
<feature type="transmembrane region" description="Helical" evidence="7">
    <location>
        <begin position="122"/>
        <end position="140"/>
    </location>
</feature>
<comment type="caution">
    <text evidence="9">The sequence shown here is derived from an EMBL/GenBank/DDBJ whole genome shotgun (WGS) entry which is preliminary data.</text>
</comment>
<dbReference type="GO" id="GO:0016020">
    <property type="term" value="C:membrane"/>
    <property type="evidence" value="ECO:0007669"/>
    <property type="project" value="UniProtKB-SubCell"/>
</dbReference>
<dbReference type="InterPro" id="IPR011701">
    <property type="entry name" value="MFS"/>
</dbReference>
<evidence type="ECO:0000256" key="5">
    <source>
        <dbReference type="ARBA" id="ARBA00023136"/>
    </source>
</evidence>
<dbReference type="Proteomes" id="UP001140453">
    <property type="component" value="Unassembled WGS sequence"/>
</dbReference>
<gene>
    <name evidence="9" type="ORF">N0V93_004858</name>
</gene>
<dbReference type="InterPro" id="IPR020846">
    <property type="entry name" value="MFS_dom"/>
</dbReference>
<dbReference type="InterPro" id="IPR036259">
    <property type="entry name" value="MFS_trans_sf"/>
</dbReference>
<dbReference type="PANTHER" id="PTHR43791:SF32">
    <property type="entry name" value="MAJOR FACILITATOR SUPERFAMILY (MFS) PROFILE DOMAIN-CONTAINING PROTEIN"/>
    <property type="match status" value="1"/>
</dbReference>
<evidence type="ECO:0000256" key="2">
    <source>
        <dbReference type="ARBA" id="ARBA00022448"/>
    </source>
</evidence>
<evidence type="ECO:0000256" key="3">
    <source>
        <dbReference type="ARBA" id="ARBA00022692"/>
    </source>
</evidence>
<evidence type="ECO:0000313" key="10">
    <source>
        <dbReference type="Proteomes" id="UP001140453"/>
    </source>
</evidence>
<feature type="transmembrane region" description="Helical" evidence="7">
    <location>
        <begin position="182"/>
        <end position="203"/>
    </location>
</feature>
<evidence type="ECO:0000256" key="4">
    <source>
        <dbReference type="ARBA" id="ARBA00022989"/>
    </source>
</evidence>
<feature type="transmembrane region" description="Helical" evidence="7">
    <location>
        <begin position="215"/>
        <end position="237"/>
    </location>
</feature>